<dbReference type="EMBL" id="BAABHK010000004">
    <property type="protein sequence ID" value="GAA4625753.1"/>
    <property type="molecule type" value="Genomic_DNA"/>
</dbReference>
<evidence type="ECO:0000313" key="2">
    <source>
        <dbReference type="EMBL" id="GAA4625753.1"/>
    </source>
</evidence>
<feature type="signal peptide" evidence="1">
    <location>
        <begin position="1"/>
        <end position="26"/>
    </location>
</feature>
<dbReference type="Proteomes" id="UP001501442">
    <property type="component" value="Unassembled WGS sequence"/>
</dbReference>
<feature type="chain" id="PRO_5046415935" evidence="1">
    <location>
        <begin position="27"/>
        <end position="73"/>
    </location>
</feature>
<sequence>MRLRTAAVSAGLAIVAVAGLSAPAQAADWKAVARYNSQSQCIDAGQQYHREGWAYMCTHDGGAPPYILWIKPI</sequence>
<name>A0ABP8UBD2_9ACTN</name>
<gene>
    <name evidence="2" type="ORF">GCM10023196_031160</name>
</gene>
<organism evidence="2 3">
    <name type="scientific">Actinoallomurus vinaceus</name>
    <dbReference type="NCBI Taxonomy" id="1080074"/>
    <lineage>
        <taxon>Bacteria</taxon>
        <taxon>Bacillati</taxon>
        <taxon>Actinomycetota</taxon>
        <taxon>Actinomycetes</taxon>
        <taxon>Streptosporangiales</taxon>
        <taxon>Thermomonosporaceae</taxon>
        <taxon>Actinoallomurus</taxon>
    </lineage>
</organism>
<proteinExistence type="predicted"/>
<dbReference type="RefSeq" id="WP_345431511.1">
    <property type="nucleotide sequence ID" value="NZ_BAABHK010000004.1"/>
</dbReference>
<reference evidence="3" key="1">
    <citation type="journal article" date="2019" name="Int. J. Syst. Evol. Microbiol.">
        <title>The Global Catalogue of Microorganisms (GCM) 10K type strain sequencing project: providing services to taxonomists for standard genome sequencing and annotation.</title>
        <authorList>
            <consortium name="The Broad Institute Genomics Platform"/>
            <consortium name="The Broad Institute Genome Sequencing Center for Infectious Disease"/>
            <person name="Wu L."/>
            <person name="Ma J."/>
        </authorList>
    </citation>
    <scope>NUCLEOTIDE SEQUENCE [LARGE SCALE GENOMIC DNA]</scope>
    <source>
        <strain evidence="3">JCM 17939</strain>
    </source>
</reference>
<evidence type="ECO:0000256" key="1">
    <source>
        <dbReference type="SAM" id="SignalP"/>
    </source>
</evidence>
<evidence type="ECO:0000313" key="3">
    <source>
        <dbReference type="Proteomes" id="UP001501442"/>
    </source>
</evidence>
<keyword evidence="3" id="KW-1185">Reference proteome</keyword>
<comment type="caution">
    <text evidence="2">The sequence shown here is derived from an EMBL/GenBank/DDBJ whole genome shotgun (WGS) entry which is preliminary data.</text>
</comment>
<keyword evidence="1" id="KW-0732">Signal</keyword>
<protein>
    <submittedName>
        <fullName evidence="2">Uncharacterized protein</fullName>
    </submittedName>
</protein>
<accession>A0ABP8UBD2</accession>